<name>A0A128A3S5_9ARCH</name>
<protein>
    <recommendedName>
        <fullName evidence="1">Cupin type-2 domain-containing protein</fullName>
    </recommendedName>
</protein>
<dbReference type="KEGG" id="ndv:NDEV_1240"/>
<gene>
    <name evidence="2" type="ORF">NDEV_1240</name>
</gene>
<organism evidence="2 3">
    <name type="scientific">Nitrosotalea devaniterrae</name>
    <dbReference type="NCBI Taxonomy" id="1078905"/>
    <lineage>
        <taxon>Archaea</taxon>
        <taxon>Nitrososphaerota</taxon>
        <taxon>Nitrososphaeria</taxon>
        <taxon>Nitrosotaleales</taxon>
        <taxon>Nitrosotaleaceae</taxon>
        <taxon>Nitrosotalea</taxon>
    </lineage>
</organism>
<dbReference type="AlphaFoldDB" id="A0A128A3S5"/>
<dbReference type="PANTHER" id="PTHR36440:SF1">
    <property type="entry name" value="PUTATIVE (AFU_ORTHOLOGUE AFUA_8G07350)-RELATED"/>
    <property type="match status" value="1"/>
</dbReference>
<sequence>MDRTFDFHGSLMTIKSLTAETGGAYTILYAIHPPNVGPSLHLHTRGNECFYVIKGNYNFILRNESINAVPGDVVIVPKDTPHKFTTGASGGEV</sequence>
<feature type="domain" description="Cupin type-2" evidence="1">
    <location>
        <begin position="33"/>
        <end position="85"/>
    </location>
</feature>
<dbReference type="InterPro" id="IPR053146">
    <property type="entry name" value="QDO-like"/>
</dbReference>
<dbReference type="PANTHER" id="PTHR36440">
    <property type="entry name" value="PUTATIVE (AFU_ORTHOLOGUE AFUA_8G07350)-RELATED"/>
    <property type="match status" value="1"/>
</dbReference>
<dbReference type="InterPro" id="IPR011051">
    <property type="entry name" value="RmlC_Cupin_sf"/>
</dbReference>
<dbReference type="InterPro" id="IPR014710">
    <property type="entry name" value="RmlC-like_jellyroll"/>
</dbReference>
<proteinExistence type="predicted"/>
<dbReference type="SUPFAM" id="SSF51182">
    <property type="entry name" value="RmlC-like cupins"/>
    <property type="match status" value="1"/>
</dbReference>
<evidence type="ECO:0000313" key="3">
    <source>
        <dbReference type="Proteomes" id="UP000196239"/>
    </source>
</evidence>
<dbReference type="Pfam" id="PF07883">
    <property type="entry name" value="Cupin_2"/>
    <property type="match status" value="1"/>
</dbReference>
<accession>A0A128A3S5</accession>
<evidence type="ECO:0000313" key="2">
    <source>
        <dbReference type="EMBL" id="CUR52005.1"/>
    </source>
</evidence>
<evidence type="ECO:0000259" key="1">
    <source>
        <dbReference type="Pfam" id="PF07883"/>
    </source>
</evidence>
<dbReference type="InterPro" id="IPR013096">
    <property type="entry name" value="Cupin_2"/>
</dbReference>
<keyword evidence="3" id="KW-1185">Reference proteome</keyword>
<dbReference type="Proteomes" id="UP000196239">
    <property type="component" value="Chromosome 1"/>
</dbReference>
<dbReference type="EMBL" id="LN890280">
    <property type="protein sequence ID" value="CUR52005.1"/>
    <property type="molecule type" value="Genomic_DNA"/>
</dbReference>
<reference evidence="3" key="1">
    <citation type="submission" date="2015-10" db="EMBL/GenBank/DDBJ databases">
        <authorList>
            <person name="Lehtovirta-Morley L.E."/>
            <person name="Vieille C."/>
        </authorList>
    </citation>
    <scope>NUCLEOTIDE SEQUENCE [LARGE SCALE GENOMIC DNA]</scope>
</reference>
<dbReference type="Gene3D" id="2.60.120.10">
    <property type="entry name" value="Jelly Rolls"/>
    <property type="match status" value="1"/>
</dbReference>